<evidence type="ECO:0000256" key="7">
    <source>
        <dbReference type="ARBA" id="ARBA00022840"/>
    </source>
</evidence>
<keyword evidence="8" id="KW-0456">Lyase</keyword>
<dbReference type="UniPathway" id="UPA00138"/>
<evidence type="ECO:0000256" key="8">
    <source>
        <dbReference type="ARBA" id="ARBA00023239"/>
    </source>
</evidence>
<dbReference type="VEuPathDB" id="ToxoDB:BESB_020160"/>
<keyword evidence="10" id="KW-0670">Pyruvate</keyword>
<evidence type="ECO:0000256" key="4">
    <source>
        <dbReference type="ARBA" id="ARBA00022432"/>
    </source>
</evidence>
<keyword evidence="7" id="KW-0067">ATP-binding</keyword>
<dbReference type="OrthoDB" id="184182at2759"/>
<dbReference type="PANTHER" id="PTHR30031">
    <property type="entry name" value="PHOSPHOENOLPYRUVATE CARBOXYKINASE ATP"/>
    <property type="match status" value="1"/>
</dbReference>
<accession>A0A2A9M261</accession>
<dbReference type="InterPro" id="IPR001272">
    <property type="entry name" value="PEP_carboxykinase_ATP"/>
</dbReference>
<keyword evidence="11" id="KW-1185">Reference proteome</keyword>
<keyword evidence="4" id="KW-0312">Gluconeogenesis</keyword>
<dbReference type="EC" id="4.1.1.49" evidence="3"/>
<keyword evidence="10" id="KW-0418">Kinase</keyword>
<dbReference type="GO" id="GO:0005524">
    <property type="term" value="F:ATP binding"/>
    <property type="evidence" value="ECO:0007669"/>
    <property type="project" value="UniProtKB-KW"/>
</dbReference>
<evidence type="ECO:0000313" key="10">
    <source>
        <dbReference type="EMBL" id="PFH32075.1"/>
    </source>
</evidence>
<evidence type="ECO:0000256" key="9">
    <source>
        <dbReference type="ARBA" id="ARBA00047371"/>
    </source>
</evidence>
<dbReference type="PIRSF" id="PIRSF006294">
    <property type="entry name" value="PEP_crbxkin"/>
    <property type="match status" value="1"/>
</dbReference>
<dbReference type="EMBL" id="NWUJ01000012">
    <property type="protein sequence ID" value="PFH32075.1"/>
    <property type="molecule type" value="Genomic_DNA"/>
</dbReference>
<keyword evidence="5" id="KW-0547">Nucleotide-binding</keyword>
<comment type="pathway">
    <text evidence="1">Carbohydrate biosynthesis; gluconeogenesis.</text>
</comment>
<comment type="caution">
    <text evidence="10">The sequence shown here is derived from an EMBL/GenBank/DDBJ whole genome shotgun (WGS) entry which is preliminary data.</text>
</comment>
<dbReference type="Pfam" id="PF01293">
    <property type="entry name" value="PEPCK_ATP"/>
    <property type="match status" value="2"/>
</dbReference>
<dbReference type="AlphaFoldDB" id="A0A2A9M261"/>
<gene>
    <name evidence="10" type="ORF">BESB_020160</name>
</gene>
<proteinExistence type="inferred from homology"/>
<dbReference type="SUPFAM" id="SSF68923">
    <property type="entry name" value="PEP carboxykinase N-terminal domain"/>
    <property type="match status" value="1"/>
</dbReference>
<dbReference type="Gene3D" id="3.40.449.10">
    <property type="entry name" value="Phosphoenolpyruvate Carboxykinase, domain 1"/>
    <property type="match status" value="1"/>
</dbReference>
<evidence type="ECO:0000313" key="11">
    <source>
        <dbReference type="Proteomes" id="UP000224006"/>
    </source>
</evidence>
<comment type="similarity">
    <text evidence="2">Belongs to the phosphoenolpyruvate carboxykinase (ATP) family.</text>
</comment>
<reference evidence="10 11" key="1">
    <citation type="submission" date="2017-09" db="EMBL/GenBank/DDBJ databases">
        <title>Genome sequencing of Besnoitia besnoiti strain Bb-Ger1.</title>
        <authorList>
            <person name="Schares G."/>
            <person name="Venepally P."/>
            <person name="Lorenzi H.A."/>
        </authorList>
    </citation>
    <scope>NUCLEOTIDE SEQUENCE [LARGE SCALE GENOMIC DNA]</scope>
    <source>
        <strain evidence="10 11">Bb-Ger1</strain>
    </source>
</reference>
<protein>
    <recommendedName>
        <fullName evidence="3">phosphoenolpyruvate carboxykinase (ATP)</fullName>
        <ecNumber evidence="3">4.1.1.49</ecNumber>
    </recommendedName>
</protein>
<evidence type="ECO:0000256" key="1">
    <source>
        <dbReference type="ARBA" id="ARBA00004742"/>
    </source>
</evidence>
<evidence type="ECO:0000256" key="3">
    <source>
        <dbReference type="ARBA" id="ARBA00012363"/>
    </source>
</evidence>
<dbReference type="PANTHER" id="PTHR30031:SF0">
    <property type="entry name" value="PHOSPHOENOLPYRUVATE CARBOXYKINASE (ATP)"/>
    <property type="match status" value="1"/>
</dbReference>
<evidence type="ECO:0000256" key="2">
    <source>
        <dbReference type="ARBA" id="ARBA00006052"/>
    </source>
</evidence>
<name>A0A2A9M261_BESBE</name>
<evidence type="ECO:0000256" key="5">
    <source>
        <dbReference type="ARBA" id="ARBA00022741"/>
    </source>
</evidence>
<evidence type="ECO:0000256" key="6">
    <source>
        <dbReference type="ARBA" id="ARBA00022793"/>
    </source>
</evidence>
<dbReference type="KEGG" id="bbes:BESB_020160"/>
<dbReference type="GO" id="GO:0016301">
    <property type="term" value="F:kinase activity"/>
    <property type="evidence" value="ECO:0007669"/>
    <property type="project" value="UniProtKB-KW"/>
</dbReference>
<dbReference type="InterPro" id="IPR013035">
    <property type="entry name" value="PEP_carboxykinase_C"/>
</dbReference>
<dbReference type="GO" id="GO:0006094">
    <property type="term" value="P:gluconeogenesis"/>
    <property type="evidence" value="ECO:0007669"/>
    <property type="project" value="UniProtKB-UniPathway"/>
</dbReference>
<dbReference type="GeneID" id="40307077"/>
<dbReference type="GO" id="GO:0004612">
    <property type="term" value="F:phosphoenolpyruvate carboxykinase (ATP) activity"/>
    <property type="evidence" value="ECO:0007669"/>
    <property type="project" value="UniProtKB-EC"/>
</dbReference>
<dbReference type="SUPFAM" id="SSF53795">
    <property type="entry name" value="PEP carboxykinase-like"/>
    <property type="match status" value="1"/>
</dbReference>
<organism evidence="10 11">
    <name type="scientific">Besnoitia besnoiti</name>
    <name type="common">Apicomplexan protozoan</name>
    <dbReference type="NCBI Taxonomy" id="94643"/>
    <lineage>
        <taxon>Eukaryota</taxon>
        <taxon>Sar</taxon>
        <taxon>Alveolata</taxon>
        <taxon>Apicomplexa</taxon>
        <taxon>Conoidasida</taxon>
        <taxon>Coccidia</taxon>
        <taxon>Eucoccidiorida</taxon>
        <taxon>Eimeriorina</taxon>
        <taxon>Sarcocystidae</taxon>
        <taxon>Besnoitia</taxon>
    </lineage>
</organism>
<dbReference type="Gene3D" id="3.90.228.20">
    <property type="match status" value="2"/>
</dbReference>
<comment type="catalytic activity">
    <reaction evidence="9">
        <text>oxaloacetate + ATP = phosphoenolpyruvate + ADP + CO2</text>
        <dbReference type="Rhea" id="RHEA:18617"/>
        <dbReference type="ChEBI" id="CHEBI:16452"/>
        <dbReference type="ChEBI" id="CHEBI:16526"/>
        <dbReference type="ChEBI" id="CHEBI:30616"/>
        <dbReference type="ChEBI" id="CHEBI:58702"/>
        <dbReference type="ChEBI" id="CHEBI:456216"/>
        <dbReference type="EC" id="4.1.1.49"/>
    </reaction>
</comment>
<dbReference type="Proteomes" id="UP000224006">
    <property type="component" value="Chromosome XI"/>
</dbReference>
<dbReference type="STRING" id="94643.A0A2A9M261"/>
<keyword evidence="6" id="KW-0210">Decarboxylase</keyword>
<keyword evidence="10" id="KW-0808">Transferase</keyword>
<sequence>MAEPVAPETHKEDYQRALRRKLEGHLAHHAHKAPPLTKKEVLDLGQLQHEVHVEDECRAQGLTTEQIFYNAAVPLLYEQALQHESSTLISNTGVLCCSSGLKTRRSPEDKRIVREGESQDRVWWGKVNIPFEEQSYLFNRERAIDFLNTQKRLFVVDGFAGADPEYCIKVRLIATRAYHALFMRNILLRPTLTELQAFEPDFTIYNAGLFPANRFAEGVSSQTSVALHLGRGEMVILGTQYAGELHKGIFTYVNYVMPPKNVLPLHASCIVGSARSNSDVTMLLGLTATGKTALVATAEGEILADDEVMWTPKGVAGVLGGCYVRCKDIQKDPCQAFTKAMTYGSVMENVVLDEETRQVYFYDTSITDNTRCTYPLTYLEHGSKGRPAVPMHPKHFVMLLVDLFALRSVLSIQLWGVAGMPLRKQYGSHGTIDFRRDEMRCFLQHSSRGVLVLCYAGGKETQRAWYNGLVDEHWLGGGPAYGVAPRSTGSKVPLDVSRRILKAVHDGTMNQCSFQELPVLNLEIPVTLDGVPEDLLSPLRAWVKRTGDPSKFMEQAQCVASLFAENFKQFEGLVSCEVASVLRGNSNANGAH</sequence>
<dbReference type="RefSeq" id="XP_029216084.1">
    <property type="nucleotide sequence ID" value="XM_029360725.1"/>
</dbReference>
<dbReference type="GO" id="GO:0005829">
    <property type="term" value="C:cytosol"/>
    <property type="evidence" value="ECO:0007669"/>
    <property type="project" value="TreeGrafter"/>
</dbReference>
<dbReference type="InterPro" id="IPR008210">
    <property type="entry name" value="PEP_carboxykinase_N"/>
</dbReference>